<evidence type="ECO:0000313" key="1">
    <source>
        <dbReference type="EMBL" id="GAA4155098.1"/>
    </source>
</evidence>
<organism evidence="1 2">
    <name type="scientific">Actinomadura keratinilytica</name>
    <dbReference type="NCBI Taxonomy" id="547461"/>
    <lineage>
        <taxon>Bacteria</taxon>
        <taxon>Bacillati</taxon>
        <taxon>Actinomycetota</taxon>
        <taxon>Actinomycetes</taxon>
        <taxon>Streptosporangiales</taxon>
        <taxon>Thermomonosporaceae</taxon>
        <taxon>Actinomadura</taxon>
    </lineage>
</organism>
<name>A0ABP7ZED6_9ACTN</name>
<accession>A0ABP7ZED6</accession>
<evidence type="ECO:0000313" key="2">
    <source>
        <dbReference type="Proteomes" id="UP001500266"/>
    </source>
</evidence>
<dbReference type="EMBL" id="BAABDO010000128">
    <property type="protein sequence ID" value="GAA4155098.1"/>
    <property type="molecule type" value="Genomic_DNA"/>
</dbReference>
<gene>
    <name evidence="1" type="ORF">GCM10022416_55320</name>
</gene>
<evidence type="ECO:0008006" key="3">
    <source>
        <dbReference type="Google" id="ProtNLM"/>
    </source>
</evidence>
<keyword evidence="2" id="KW-1185">Reference proteome</keyword>
<dbReference type="Proteomes" id="UP001500266">
    <property type="component" value="Unassembled WGS sequence"/>
</dbReference>
<protein>
    <recommendedName>
        <fullName evidence="3">Methyl-accepting transducer domain-containing protein</fullName>
    </recommendedName>
</protein>
<reference evidence="2" key="1">
    <citation type="journal article" date="2019" name="Int. J. Syst. Evol. Microbiol.">
        <title>The Global Catalogue of Microorganisms (GCM) 10K type strain sequencing project: providing services to taxonomists for standard genome sequencing and annotation.</title>
        <authorList>
            <consortium name="The Broad Institute Genomics Platform"/>
            <consortium name="The Broad Institute Genome Sequencing Center for Infectious Disease"/>
            <person name="Wu L."/>
            <person name="Ma J."/>
        </authorList>
    </citation>
    <scope>NUCLEOTIDE SEQUENCE [LARGE SCALE GENOMIC DNA]</scope>
    <source>
        <strain evidence="2">JCM 17316</strain>
    </source>
</reference>
<sequence>MTTIPEGVAQDGAQESAVELAREALAAAKEASTYVSLHGEGHDPEKPLTAIRDAQVASGQATLAVAAEIATTRGEIRQVAEAVRELTATLSSVLGELGARVTDAERILSEDLGELRSELTTEASELCTEVAEARAAGVAELRAISEALTVLVDRPRWWQWRRRGEGDR</sequence>
<proteinExistence type="predicted"/>
<comment type="caution">
    <text evidence="1">The sequence shown here is derived from an EMBL/GenBank/DDBJ whole genome shotgun (WGS) entry which is preliminary data.</text>
</comment>
<dbReference type="RefSeq" id="WP_345024598.1">
    <property type="nucleotide sequence ID" value="NZ_BAABDO010000128.1"/>
</dbReference>